<dbReference type="Gene3D" id="1.10.620.20">
    <property type="entry name" value="Ribonucleotide Reductase, subunit A"/>
    <property type="match status" value="1"/>
</dbReference>
<name>A0ABY8QWY9_9MICO</name>
<dbReference type="RefSeq" id="WP_349640370.1">
    <property type="nucleotide sequence ID" value="NZ_CP090958.1"/>
</dbReference>
<dbReference type="Proteomes" id="UP001209083">
    <property type="component" value="Chromosome"/>
</dbReference>
<gene>
    <name evidence="1" type="ORF">LWF01_07265</name>
</gene>
<dbReference type="InterPro" id="IPR012348">
    <property type="entry name" value="RNR-like"/>
</dbReference>
<evidence type="ECO:0000313" key="1">
    <source>
        <dbReference type="EMBL" id="WGW13547.1"/>
    </source>
</evidence>
<evidence type="ECO:0000313" key="2">
    <source>
        <dbReference type="Proteomes" id="UP001209083"/>
    </source>
</evidence>
<sequence length="238" mass="25937">MTLIERYTLSQLRNLLVTPSHKDAYVTAFLTSWAYEKFWIADTLAAVLETHGVPGEEIALAPDHTFAGSVAAVLDRLVPIRNSVSANLIGSDFIAIHMTVGLLEERLGQIVYEGIIEIESGGALSDVVGDIVSQKERHLKFYAQEARSRLAASPVARRLTRLALRRNWLPLSFSAQPAQETRRVLTDPLSTAGSRAKVIGFDQELAALPGLVGTRPASRQLSRLGLASTQRPRKAGGE</sequence>
<organism evidence="1 2">
    <name type="scientific">Saxibacter everestensis</name>
    <dbReference type="NCBI Taxonomy" id="2909229"/>
    <lineage>
        <taxon>Bacteria</taxon>
        <taxon>Bacillati</taxon>
        <taxon>Actinomycetota</taxon>
        <taxon>Actinomycetes</taxon>
        <taxon>Micrococcales</taxon>
        <taxon>Brevibacteriaceae</taxon>
        <taxon>Saxibacter</taxon>
    </lineage>
</organism>
<reference evidence="1 2" key="1">
    <citation type="submission" date="2023-05" db="EMBL/GenBank/DDBJ databases">
        <title>Lithophilousrod everest ZFBP1038 complete genpme.</title>
        <authorList>
            <person name="Tian M."/>
        </authorList>
    </citation>
    <scope>NUCLEOTIDE SEQUENCE [LARGE SCALE GENOMIC DNA]</scope>
    <source>
        <strain evidence="1 2">ZFBP1038</strain>
    </source>
</reference>
<keyword evidence="2" id="KW-1185">Reference proteome</keyword>
<protein>
    <submittedName>
        <fullName evidence="1">Uncharacterized protein</fullName>
    </submittedName>
</protein>
<proteinExistence type="predicted"/>
<accession>A0ABY8QWY9</accession>
<dbReference type="EMBL" id="CP090958">
    <property type="protein sequence ID" value="WGW13547.1"/>
    <property type="molecule type" value="Genomic_DNA"/>
</dbReference>